<accession>A0A0A9BGU5</accession>
<protein>
    <submittedName>
        <fullName evidence="1">Uncharacterized protein</fullName>
    </submittedName>
</protein>
<dbReference type="EMBL" id="GBRH01239383">
    <property type="protein sequence ID" value="JAD58512.1"/>
    <property type="molecule type" value="Transcribed_RNA"/>
</dbReference>
<proteinExistence type="predicted"/>
<organism evidence="1">
    <name type="scientific">Arundo donax</name>
    <name type="common">Giant reed</name>
    <name type="synonym">Donax arundinaceus</name>
    <dbReference type="NCBI Taxonomy" id="35708"/>
    <lineage>
        <taxon>Eukaryota</taxon>
        <taxon>Viridiplantae</taxon>
        <taxon>Streptophyta</taxon>
        <taxon>Embryophyta</taxon>
        <taxon>Tracheophyta</taxon>
        <taxon>Spermatophyta</taxon>
        <taxon>Magnoliopsida</taxon>
        <taxon>Liliopsida</taxon>
        <taxon>Poales</taxon>
        <taxon>Poaceae</taxon>
        <taxon>PACMAD clade</taxon>
        <taxon>Arundinoideae</taxon>
        <taxon>Arundineae</taxon>
        <taxon>Arundo</taxon>
    </lineage>
</organism>
<name>A0A0A9BGU5_ARUDO</name>
<reference evidence="1" key="1">
    <citation type="submission" date="2014-09" db="EMBL/GenBank/DDBJ databases">
        <authorList>
            <person name="Magalhaes I.L.F."/>
            <person name="Oliveira U."/>
            <person name="Santos F.R."/>
            <person name="Vidigal T.H.D.A."/>
            <person name="Brescovit A.D."/>
            <person name="Santos A.J."/>
        </authorList>
    </citation>
    <scope>NUCLEOTIDE SEQUENCE</scope>
    <source>
        <tissue evidence="1">Shoot tissue taken approximately 20 cm above the soil surface</tissue>
    </source>
</reference>
<evidence type="ECO:0000313" key="1">
    <source>
        <dbReference type="EMBL" id="JAD58512.1"/>
    </source>
</evidence>
<sequence length="57" mass="6762">MCSINRLSSEQERQNMHDVHHPQMIDAFCILSGEYFKCQRILQFPKKSSCNKKICKM</sequence>
<dbReference type="AlphaFoldDB" id="A0A0A9BGU5"/>
<reference evidence="1" key="2">
    <citation type="journal article" date="2015" name="Data Brief">
        <title>Shoot transcriptome of the giant reed, Arundo donax.</title>
        <authorList>
            <person name="Barrero R.A."/>
            <person name="Guerrero F.D."/>
            <person name="Moolhuijzen P."/>
            <person name="Goolsby J.A."/>
            <person name="Tidwell J."/>
            <person name="Bellgard S.E."/>
            <person name="Bellgard M.I."/>
        </authorList>
    </citation>
    <scope>NUCLEOTIDE SEQUENCE</scope>
    <source>
        <tissue evidence="1">Shoot tissue taken approximately 20 cm above the soil surface</tissue>
    </source>
</reference>